<dbReference type="AlphaFoldDB" id="B2G486"/>
<feature type="compositionally biased region" description="Acidic residues" evidence="1">
    <location>
        <begin position="78"/>
        <end position="87"/>
    </location>
</feature>
<dbReference type="InterPro" id="IPR003169">
    <property type="entry name" value="GYF"/>
</dbReference>
<dbReference type="InterPro" id="IPR039905">
    <property type="entry name" value="CD2BP2/Lin1"/>
</dbReference>
<name>B2G486_ZYGRO</name>
<feature type="compositionally biased region" description="Basic and acidic residues" evidence="1">
    <location>
        <begin position="65"/>
        <end position="77"/>
    </location>
</feature>
<dbReference type="SMART" id="SM00444">
    <property type="entry name" value="GYF"/>
    <property type="match status" value="1"/>
</dbReference>
<protein>
    <submittedName>
        <fullName evidence="3">Protein LIN1</fullName>
    </submittedName>
</protein>
<dbReference type="SUPFAM" id="SSF55277">
    <property type="entry name" value="GYF domain"/>
    <property type="match status" value="1"/>
</dbReference>
<dbReference type="KEGG" id="zro:ZYRO0F16368g"/>
<feature type="region of interest" description="Disordered" evidence="1">
    <location>
        <begin position="1"/>
        <end position="105"/>
    </location>
</feature>
<organism evidence="3">
    <name type="scientific">Zygosaccharomyces rouxii</name>
    <dbReference type="NCBI Taxonomy" id="4956"/>
    <lineage>
        <taxon>Eukaryota</taxon>
        <taxon>Fungi</taxon>
        <taxon>Dikarya</taxon>
        <taxon>Ascomycota</taxon>
        <taxon>Saccharomycotina</taxon>
        <taxon>Saccharomycetes</taxon>
        <taxon>Saccharomycetales</taxon>
        <taxon>Saccharomycetaceae</taxon>
        <taxon>Zygosaccharomyces</taxon>
    </lineage>
</organism>
<dbReference type="EMBL" id="AM989981">
    <property type="protein sequence ID" value="CAQ43395.1"/>
    <property type="molecule type" value="Genomic_DNA"/>
</dbReference>
<gene>
    <name evidence="3" type="primary">Zr_LIN1</name>
    <name evidence="3" type="ORF">Zrou_2p14</name>
</gene>
<reference evidence="3" key="1">
    <citation type="submission" date="2008-02" db="EMBL/GenBank/DDBJ databases">
        <title>Zygosaccharomyces rouxii homologs of Saccharomyces cerevisiae chromosome III.</title>
        <authorList>
            <person name="Gordon J.L."/>
            <person name="Wolfe K.H."/>
        </authorList>
    </citation>
    <scope>NUCLEOTIDE SEQUENCE</scope>
    <source>
        <strain evidence="3">CBS 732</strain>
    </source>
</reference>
<evidence type="ECO:0000256" key="1">
    <source>
        <dbReference type="SAM" id="MobiDB-lite"/>
    </source>
</evidence>
<feature type="compositionally biased region" description="Acidic residues" evidence="1">
    <location>
        <begin position="51"/>
        <end position="64"/>
    </location>
</feature>
<feature type="compositionally biased region" description="Basic and acidic residues" evidence="1">
    <location>
        <begin position="88"/>
        <end position="98"/>
    </location>
</feature>
<proteinExistence type="predicted"/>
<dbReference type="PANTHER" id="PTHR13138">
    <property type="entry name" value="PROTEIN LIN1"/>
    <property type="match status" value="1"/>
</dbReference>
<dbReference type="PROSITE" id="PS50829">
    <property type="entry name" value="GYF"/>
    <property type="match status" value="1"/>
</dbReference>
<dbReference type="InterPro" id="IPR035445">
    <property type="entry name" value="GYF-like_dom_sf"/>
</dbReference>
<dbReference type="Pfam" id="PF02213">
    <property type="entry name" value="GYF"/>
    <property type="match status" value="1"/>
</dbReference>
<dbReference type="GO" id="GO:0005682">
    <property type="term" value="C:U5 snRNP"/>
    <property type="evidence" value="ECO:0007669"/>
    <property type="project" value="InterPro"/>
</dbReference>
<feature type="domain" description="GYF" evidence="2">
    <location>
        <begin position="286"/>
        <end position="344"/>
    </location>
</feature>
<dbReference type="Gene3D" id="3.30.1490.40">
    <property type="match status" value="1"/>
</dbReference>
<dbReference type="PANTHER" id="PTHR13138:SF3">
    <property type="entry name" value="CD2 ANTIGEN CYTOPLASMIC TAIL-BINDING PROTEIN 2"/>
    <property type="match status" value="1"/>
</dbReference>
<evidence type="ECO:0000313" key="3">
    <source>
        <dbReference type="EMBL" id="CAQ43395.1"/>
    </source>
</evidence>
<evidence type="ECO:0000259" key="2">
    <source>
        <dbReference type="PROSITE" id="PS50829"/>
    </source>
</evidence>
<sequence length="344" mass="40972">MVRIMSNFVMRKRRRDFSEDEEDSNPGEQGFSRKDRYASRQRKRKLNTSDYDSDSFDDNSDSESEGGKQEKKENHNDDDGDDMFASDDDQKPPKKSEPETEAVQDAFDYDDPKFEQREPLQDKQDVQLESFNMDEDTTQNEPSNNTDDKYLQNEDYNREDQWIDEVEDVRGVAESQRRDKERRLQKLNELKNRQRHYMVDEALIRLQYFINPGETVLTALGRFNKLRSRNEPSEYVVNAINFVTDLIDVIERKGIEDVYSLKRSDLSKLIEEESLGDSTSIDDYRTKIWSFKWIQKPEVIHGEYSNYQMQYWKKSYFQHKVAVKICFEPNEPVNWVHIDCVNFM</sequence>
<accession>B2G486</accession>
<dbReference type="OMA" id="YEMQYWK"/>